<reference evidence="2" key="2">
    <citation type="submission" date="2020-08" db="EMBL/GenBank/DDBJ databases">
        <authorList>
            <person name="Shumante A."/>
            <person name="Zimin A.V."/>
            <person name="Puiu D."/>
            <person name="Salzberg S.L."/>
        </authorList>
    </citation>
    <scope>NUCLEOTIDE SEQUENCE</scope>
    <source>
        <strain evidence="2">WC2-LM</strain>
        <tissue evidence="2">Liver</tissue>
    </source>
</reference>
<organism evidence="3 4">
    <name type="scientific">Marmota monax</name>
    <name type="common">Woodchuck</name>
    <dbReference type="NCBI Taxonomy" id="9995"/>
    <lineage>
        <taxon>Eukaryota</taxon>
        <taxon>Metazoa</taxon>
        <taxon>Chordata</taxon>
        <taxon>Craniata</taxon>
        <taxon>Vertebrata</taxon>
        <taxon>Euteleostomi</taxon>
        <taxon>Mammalia</taxon>
        <taxon>Eutheria</taxon>
        <taxon>Euarchontoglires</taxon>
        <taxon>Glires</taxon>
        <taxon>Rodentia</taxon>
        <taxon>Sciuromorpha</taxon>
        <taxon>Sciuridae</taxon>
        <taxon>Xerinae</taxon>
        <taxon>Marmotini</taxon>
        <taxon>Marmota</taxon>
    </lineage>
</organism>
<dbReference type="Proteomes" id="UP000662637">
    <property type="component" value="Unassembled WGS sequence"/>
</dbReference>
<dbReference type="AlphaFoldDB" id="A0A5E4AJI4"/>
<reference evidence="3 4" key="1">
    <citation type="submission" date="2019-04" db="EMBL/GenBank/DDBJ databases">
        <authorList>
            <person name="Alioto T."/>
            <person name="Alioto T."/>
        </authorList>
    </citation>
    <scope>NUCLEOTIDE SEQUENCE [LARGE SCALE GENOMIC DNA]</scope>
</reference>
<protein>
    <submittedName>
        <fullName evidence="3">Uncharacterized protein</fullName>
    </submittedName>
</protein>
<dbReference type="EMBL" id="WJEC01007559">
    <property type="protein sequence ID" value="KAF7470108.1"/>
    <property type="molecule type" value="Genomic_DNA"/>
</dbReference>
<gene>
    <name evidence="2" type="ORF">GHT09_018522</name>
    <name evidence="3" type="ORF">MONAX_5E014307</name>
</gene>
<proteinExistence type="predicted"/>
<evidence type="ECO:0000313" key="3">
    <source>
        <dbReference type="EMBL" id="VTJ56891.1"/>
    </source>
</evidence>
<keyword evidence="4" id="KW-1185">Reference proteome</keyword>
<accession>A0A5E4AJI4</accession>
<dbReference type="EMBL" id="CABDUW010000072">
    <property type="protein sequence ID" value="VTJ56891.1"/>
    <property type="molecule type" value="Genomic_DNA"/>
</dbReference>
<name>A0A5E4AJI4_MARMO</name>
<evidence type="ECO:0000256" key="1">
    <source>
        <dbReference type="SAM" id="MobiDB-lite"/>
    </source>
</evidence>
<dbReference type="Proteomes" id="UP000335636">
    <property type="component" value="Unassembled WGS sequence"/>
</dbReference>
<evidence type="ECO:0000313" key="2">
    <source>
        <dbReference type="EMBL" id="KAF7470108.1"/>
    </source>
</evidence>
<sequence length="128" mass="13667">MKGENEIEQELDSKKIWTQRPETRRRRFRGAGGSEGAAHDATSISQSDGAAPIQIAAAAGAGAVGSELFGDYLDRVPEIAGIAEGRQLWIGGKRGPGRKGSSQCLCSDRELDLGLLRLALTEVHCLSY</sequence>
<feature type="region of interest" description="Disordered" evidence="1">
    <location>
        <begin position="1"/>
        <end position="46"/>
    </location>
</feature>
<evidence type="ECO:0000313" key="4">
    <source>
        <dbReference type="Proteomes" id="UP000335636"/>
    </source>
</evidence>
<feature type="compositionally biased region" description="Basic and acidic residues" evidence="1">
    <location>
        <begin position="1"/>
        <end position="15"/>
    </location>
</feature>